<dbReference type="EMBL" id="KZ293682">
    <property type="protein sequence ID" value="PBK86761.1"/>
    <property type="molecule type" value="Genomic_DNA"/>
</dbReference>
<evidence type="ECO:0000256" key="1">
    <source>
        <dbReference type="SAM" id="MobiDB-lite"/>
    </source>
</evidence>
<proteinExistence type="predicted"/>
<name>A0A2H3CUQ0_ARMGA</name>
<dbReference type="InParanoid" id="A0A2H3CUQ0"/>
<dbReference type="AlphaFoldDB" id="A0A2H3CUQ0"/>
<protein>
    <submittedName>
        <fullName evidence="2">Uncharacterized protein</fullName>
    </submittedName>
</protein>
<evidence type="ECO:0000313" key="3">
    <source>
        <dbReference type="Proteomes" id="UP000217790"/>
    </source>
</evidence>
<evidence type="ECO:0000313" key="2">
    <source>
        <dbReference type="EMBL" id="PBK86761.1"/>
    </source>
</evidence>
<feature type="compositionally biased region" description="Polar residues" evidence="1">
    <location>
        <begin position="614"/>
        <end position="625"/>
    </location>
</feature>
<keyword evidence="3" id="KW-1185">Reference proteome</keyword>
<dbReference type="Proteomes" id="UP000217790">
    <property type="component" value="Unassembled WGS sequence"/>
</dbReference>
<sequence length="625" mass="69779">MEDSWITVGPPALHLTLRHKSNVPRSNVDLLSVYTELLVRAVSDNENFNSQPIRNLKYGLLNLLDVVAKSWMCGSGLSILSVAEEPPVDNDPALLKISCILFGSNHEVPVINKSQWCNSILDITRMMYKDDIDCLKRRCSASMWAALVFCNIKHTAARTLDDIRVCKVRISEWDLFPMPMVPVCVNCVKKKHPCAFQYSGASKCRECALFGVACPKAGSCLKELPLAPHIVSDLKRSSPDSDTFDSVPVKRSHTMAVDNRPSIVSDHSPIPEMEEEKDSLAPCALEALYTHTRICNVYRTHSWLEYFYVQPDRRVWVFEIIVQTSWVLMEGWNKLMGLFPNLRRVHFVKLYLSSYMEEWRTPTQYPLHFTFTDCHLMTSGAVNVLSHPNVASVVVIGGYSWGLLRVGEALVDSRSISYTIPTLSFNGLNINNATDMATMFSQCSVAISAMYWNITGPSSPIKRPIQIGIVDGFLVSLYVNMKEEAPPGILCLCVSLPVVSDESSYTSRGIGPDSTYRLPVEGRGTVEYPTRLQDESATALTRGSVADLGIKQSGSRLKSTLICSLKQSLSPTKMKIASEPLRNDCRLNHEHESPYSSSAPAPTSTREDRRSRQTDSLVNQIQRSV</sequence>
<accession>A0A2H3CUQ0</accession>
<organism evidence="2 3">
    <name type="scientific">Armillaria gallica</name>
    <name type="common">Bulbous honey fungus</name>
    <name type="synonym">Armillaria bulbosa</name>
    <dbReference type="NCBI Taxonomy" id="47427"/>
    <lineage>
        <taxon>Eukaryota</taxon>
        <taxon>Fungi</taxon>
        <taxon>Dikarya</taxon>
        <taxon>Basidiomycota</taxon>
        <taxon>Agaricomycotina</taxon>
        <taxon>Agaricomycetes</taxon>
        <taxon>Agaricomycetidae</taxon>
        <taxon>Agaricales</taxon>
        <taxon>Marasmiineae</taxon>
        <taxon>Physalacriaceae</taxon>
        <taxon>Armillaria</taxon>
    </lineage>
</organism>
<reference evidence="3" key="1">
    <citation type="journal article" date="2017" name="Nat. Ecol. Evol.">
        <title>Genome expansion and lineage-specific genetic innovations in the forest pathogenic fungi Armillaria.</title>
        <authorList>
            <person name="Sipos G."/>
            <person name="Prasanna A.N."/>
            <person name="Walter M.C."/>
            <person name="O'Connor E."/>
            <person name="Balint B."/>
            <person name="Krizsan K."/>
            <person name="Kiss B."/>
            <person name="Hess J."/>
            <person name="Varga T."/>
            <person name="Slot J."/>
            <person name="Riley R."/>
            <person name="Boka B."/>
            <person name="Rigling D."/>
            <person name="Barry K."/>
            <person name="Lee J."/>
            <person name="Mihaltcheva S."/>
            <person name="LaButti K."/>
            <person name="Lipzen A."/>
            <person name="Waldron R."/>
            <person name="Moloney N.M."/>
            <person name="Sperisen C."/>
            <person name="Kredics L."/>
            <person name="Vagvoelgyi C."/>
            <person name="Patrignani A."/>
            <person name="Fitzpatrick D."/>
            <person name="Nagy I."/>
            <person name="Doyle S."/>
            <person name="Anderson J.B."/>
            <person name="Grigoriev I.V."/>
            <person name="Gueldener U."/>
            <person name="Muensterkoetter M."/>
            <person name="Nagy L.G."/>
        </authorList>
    </citation>
    <scope>NUCLEOTIDE SEQUENCE [LARGE SCALE GENOMIC DNA]</scope>
    <source>
        <strain evidence="3">Ar21-2</strain>
    </source>
</reference>
<gene>
    <name evidence="2" type="ORF">ARMGADRAFT_1086267</name>
</gene>
<feature type="region of interest" description="Disordered" evidence="1">
    <location>
        <begin position="587"/>
        <end position="625"/>
    </location>
</feature>
<feature type="compositionally biased region" description="Low complexity" evidence="1">
    <location>
        <begin position="594"/>
        <end position="604"/>
    </location>
</feature>